<dbReference type="KEGG" id="bgp:BGL_1c13520"/>
<feature type="transmembrane region" description="Helical" evidence="6">
    <location>
        <begin position="285"/>
        <end position="306"/>
    </location>
</feature>
<evidence type="ECO:0000256" key="2">
    <source>
        <dbReference type="ARBA" id="ARBA00022692"/>
    </source>
</evidence>
<reference evidence="8 9" key="2">
    <citation type="journal article" date="2016" name="Appl. Microbiol. Biotechnol.">
        <title>Mutations improving production and secretion of extracellular lipase by Burkholderia glumae PG1.</title>
        <authorList>
            <person name="Knapp A."/>
            <person name="Voget S."/>
            <person name="Gao R."/>
            <person name="Zaburannyi N."/>
            <person name="Krysciak D."/>
            <person name="Breuer M."/>
            <person name="Hauer B."/>
            <person name="Streit W.R."/>
            <person name="Muller R."/>
            <person name="Daniel R."/>
            <person name="Jaeger K.E."/>
        </authorList>
    </citation>
    <scope>NUCLEOTIDE SEQUENCE [LARGE SCALE GENOMIC DNA]</scope>
    <source>
        <strain evidence="8 9">PG1</strain>
    </source>
</reference>
<proteinExistence type="predicted"/>
<keyword evidence="9" id="KW-1185">Reference proteome</keyword>
<feature type="transmembrane region" description="Helical" evidence="6">
    <location>
        <begin position="362"/>
        <end position="380"/>
    </location>
</feature>
<evidence type="ECO:0000256" key="6">
    <source>
        <dbReference type="SAM" id="Phobius"/>
    </source>
</evidence>
<feature type="transmembrane region" description="Helical" evidence="6">
    <location>
        <begin position="160"/>
        <end position="193"/>
    </location>
</feature>
<evidence type="ECO:0000313" key="9">
    <source>
        <dbReference type="Proteomes" id="UP000031838"/>
    </source>
</evidence>
<accession>A0A0B6RKR8</accession>
<dbReference type="Proteomes" id="UP000031838">
    <property type="component" value="Chromosome 1"/>
</dbReference>
<keyword evidence="2 6" id="KW-0812">Transmembrane</keyword>
<dbReference type="InterPro" id="IPR049453">
    <property type="entry name" value="Memb_transporter_dom"/>
</dbReference>
<feature type="transmembrane region" description="Helical" evidence="6">
    <location>
        <begin position="128"/>
        <end position="148"/>
    </location>
</feature>
<evidence type="ECO:0000256" key="1">
    <source>
        <dbReference type="ARBA" id="ARBA00004141"/>
    </source>
</evidence>
<feature type="domain" description="Integral membrane bound transporter" evidence="7">
    <location>
        <begin position="299"/>
        <end position="425"/>
    </location>
</feature>
<dbReference type="Pfam" id="PF13515">
    <property type="entry name" value="FUSC_2"/>
    <property type="match status" value="1"/>
</dbReference>
<feature type="region of interest" description="Disordered" evidence="5">
    <location>
        <begin position="8"/>
        <end position="49"/>
    </location>
</feature>
<comment type="subcellular location">
    <subcellularLocation>
        <location evidence="1">Membrane</location>
        <topology evidence="1">Multi-pass membrane protein</topology>
    </subcellularLocation>
</comment>
<feature type="transmembrane region" description="Helical" evidence="6">
    <location>
        <begin position="387"/>
        <end position="409"/>
    </location>
</feature>
<evidence type="ECO:0000313" key="8">
    <source>
        <dbReference type="EMBL" id="AJK45872.1"/>
    </source>
</evidence>
<sequence>MPAGYVRGLASAGTRQAGDPGTDAPRGALNAGPSCPEVGARPRAGRRPARKSSIMIAACSRAFSRVHTHDPAFARLRVALRSTLASLLTAGLGILEALQHHDSPTVAIPGALFAMIAPLFLREARWSGWLVSLVMLGACAGAAFAAAAEVATQPALRGAGSLLAVFIGVLCQSLGARAVGAAMLTLVCFYLGLYLHPTGERLADMLTVMAMAPFVVAFVGRVVIPMERVDPPAPAPAFARTLPHGLAAASTWAAAALRYAADLIVTGRPSERPLAELLAHRLHRLAWRPALAATLAALLAMLAGNAMSEERSMWAVISTFVVFLGTTSYQGTRERIMKRVAGTLTGAAASVLLITACGHQPWVLAAAIVVSVFGWAYYILHAYARGVFFITMLVGLLYGQLGFAIMPLARLRIEEVLAGCLISLAMALLLMPSTGAREAVAPGGGQRAGQ</sequence>
<organism evidence="8 9">
    <name type="scientific">Burkholderia plantarii</name>
    <dbReference type="NCBI Taxonomy" id="41899"/>
    <lineage>
        <taxon>Bacteria</taxon>
        <taxon>Pseudomonadati</taxon>
        <taxon>Pseudomonadota</taxon>
        <taxon>Betaproteobacteria</taxon>
        <taxon>Burkholderiales</taxon>
        <taxon>Burkholderiaceae</taxon>
        <taxon>Burkholderia</taxon>
    </lineage>
</organism>
<keyword evidence="3 6" id="KW-1133">Transmembrane helix</keyword>
<name>A0A0B6RKR8_BURPL</name>
<evidence type="ECO:0000256" key="3">
    <source>
        <dbReference type="ARBA" id="ARBA00022989"/>
    </source>
</evidence>
<feature type="transmembrane region" description="Helical" evidence="6">
    <location>
        <begin position="104"/>
        <end position="121"/>
    </location>
</feature>
<reference evidence="9" key="1">
    <citation type="submission" date="2011-03" db="EMBL/GenBank/DDBJ databases">
        <authorList>
            <person name="Voget S."/>
            <person name="Streit W.R."/>
            <person name="Jaeger K.E."/>
            <person name="Daniel R."/>
        </authorList>
    </citation>
    <scope>NUCLEOTIDE SEQUENCE [LARGE SCALE GENOMIC DNA]</scope>
    <source>
        <strain evidence="9">PG1</strain>
    </source>
</reference>
<gene>
    <name evidence="8" type="ORF">BGL_1c13520</name>
</gene>
<keyword evidence="4 6" id="KW-0472">Membrane</keyword>
<dbReference type="EMBL" id="CP002580">
    <property type="protein sequence ID" value="AJK45872.1"/>
    <property type="molecule type" value="Genomic_DNA"/>
</dbReference>
<dbReference type="HOGENOM" id="CLU_713053_0_0_4"/>
<feature type="transmembrane region" description="Helical" evidence="6">
    <location>
        <begin position="312"/>
        <end position="329"/>
    </location>
</feature>
<protein>
    <recommendedName>
        <fullName evidence="7">Integral membrane bound transporter domain-containing protein</fullName>
    </recommendedName>
</protein>
<evidence type="ECO:0000256" key="5">
    <source>
        <dbReference type="SAM" id="MobiDB-lite"/>
    </source>
</evidence>
<evidence type="ECO:0000259" key="7">
    <source>
        <dbReference type="Pfam" id="PF13515"/>
    </source>
</evidence>
<evidence type="ECO:0000256" key="4">
    <source>
        <dbReference type="ARBA" id="ARBA00023136"/>
    </source>
</evidence>
<dbReference type="GO" id="GO:0016020">
    <property type="term" value="C:membrane"/>
    <property type="evidence" value="ECO:0007669"/>
    <property type="project" value="UniProtKB-SubCell"/>
</dbReference>
<dbReference type="AlphaFoldDB" id="A0A0B6RKR8"/>
<feature type="transmembrane region" description="Helical" evidence="6">
    <location>
        <begin position="415"/>
        <end position="431"/>
    </location>
</feature>
<feature type="transmembrane region" description="Helical" evidence="6">
    <location>
        <begin position="205"/>
        <end position="224"/>
    </location>
</feature>
<feature type="transmembrane region" description="Helical" evidence="6">
    <location>
        <begin position="78"/>
        <end position="98"/>
    </location>
</feature>